<proteinExistence type="predicted"/>
<dbReference type="InterPro" id="IPR014118">
    <property type="entry name" value="T4SS_TraV"/>
</dbReference>
<dbReference type="RefSeq" id="WP_156566142.1">
    <property type="nucleotide sequence ID" value="NZ_CACRTZ010000016.1"/>
</dbReference>
<protein>
    <submittedName>
        <fullName evidence="2">Type IV conjugative transfer system lipoprotein (TraV)</fullName>
    </submittedName>
</protein>
<name>A0A6N3ECJ9_9ENTR</name>
<dbReference type="Pfam" id="PF09676">
    <property type="entry name" value="TraV"/>
    <property type="match status" value="1"/>
</dbReference>
<dbReference type="PROSITE" id="PS51257">
    <property type="entry name" value="PROKAR_LIPOPROTEIN"/>
    <property type="match status" value="1"/>
</dbReference>
<evidence type="ECO:0000313" key="2">
    <source>
        <dbReference type="EMBL" id="VYU36431.1"/>
    </source>
</evidence>
<dbReference type="NCBIfam" id="NF010293">
    <property type="entry name" value="PRK13733.1"/>
    <property type="match status" value="1"/>
</dbReference>
<keyword evidence="2" id="KW-0449">Lipoprotein</keyword>
<dbReference type="NCBIfam" id="TIGR02747">
    <property type="entry name" value="TraV"/>
    <property type="match status" value="1"/>
</dbReference>
<feature type="chain" id="PRO_5026666698" evidence="1">
    <location>
        <begin position="19"/>
        <end position="183"/>
    </location>
</feature>
<evidence type="ECO:0000256" key="1">
    <source>
        <dbReference type="SAM" id="SignalP"/>
    </source>
</evidence>
<organism evidence="2">
    <name type="scientific">Phytobacter massiliensis</name>
    <dbReference type="NCBI Taxonomy" id="1485952"/>
    <lineage>
        <taxon>Bacteria</taxon>
        <taxon>Pseudomonadati</taxon>
        <taxon>Pseudomonadota</taxon>
        <taxon>Gammaproteobacteria</taxon>
        <taxon>Enterobacterales</taxon>
        <taxon>Enterobacteriaceae</taxon>
        <taxon>Phytobacter</taxon>
    </lineage>
</organism>
<keyword evidence="1" id="KW-0732">Signal</keyword>
<feature type="signal peptide" evidence="1">
    <location>
        <begin position="1"/>
        <end position="18"/>
    </location>
</feature>
<dbReference type="EMBL" id="CACRTZ010000016">
    <property type="protein sequence ID" value="VYU36431.1"/>
    <property type="molecule type" value="Genomic_DNA"/>
</dbReference>
<dbReference type="AlphaFoldDB" id="A0A6N3ECJ9"/>
<reference evidence="2" key="1">
    <citation type="submission" date="2019-11" db="EMBL/GenBank/DDBJ databases">
        <authorList>
            <person name="Feng L."/>
        </authorList>
    </citation>
    <scope>NUCLEOTIDE SEQUENCE</scope>
    <source>
        <strain evidence="2">EMassiliensisLFYP7</strain>
    </source>
</reference>
<accession>A0A6N3ECJ9</accession>
<sequence length="183" mass="19218">MYKLLGAALLCCALTGCAGMNSDFDCNKTATDKCLTTAEANKLAAQGKSLNDIDNAVKVKKPAGEALPALHNTAPVVNPARPVSVAATGASSSAPLAARHASISPLSKPVTPLTRPASVITPLRSDTGAGRVMAQRIPDDVQRLWIAPWVDTDDNFHQPAVVEFVKSKSRWDEGFRVIGEGGE</sequence>
<gene>
    <name evidence="2" type="ORF">EMLFYP7_02112</name>
</gene>